<evidence type="ECO:0000256" key="2">
    <source>
        <dbReference type="ARBA" id="ARBA00006948"/>
    </source>
</evidence>
<reference evidence="7 8" key="1">
    <citation type="submission" date="2024-01" db="EMBL/GenBank/DDBJ databases">
        <title>The genomes of 5 underutilized Papilionoideae crops provide insights into root nodulation and disease resistanc.</title>
        <authorList>
            <person name="Jiang F."/>
        </authorList>
    </citation>
    <scope>NUCLEOTIDE SEQUENCE [LARGE SCALE GENOMIC DNA]</scope>
    <source>
        <strain evidence="7">JINMINGXINNONG_FW02</strain>
        <tissue evidence="7">Leaves</tissue>
    </source>
</reference>
<dbReference type="Pfam" id="PF04819">
    <property type="entry name" value="DUF716"/>
    <property type="match status" value="1"/>
</dbReference>
<keyword evidence="8" id="KW-1185">Reference proteome</keyword>
<accession>A0AAN9RKD5</accession>
<evidence type="ECO:0000313" key="8">
    <source>
        <dbReference type="Proteomes" id="UP001374584"/>
    </source>
</evidence>
<evidence type="ECO:0000256" key="5">
    <source>
        <dbReference type="ARBA" id="ARBA00023136"/>
    </source>
</evidence>
<evidence type="ECO:0000313" key="7">
    <source>
        <dbReference type="EMBL" id="KAK7374824.1"/>
    </source>
</evidence>
<sequence>MQRTVDQQFLIVWPIGHTTPCLGSHNRTKMHARCHGPTDTNITSQPKCLCSPFALLLAAVPRLLPADAALVAAPCLRDLWSLQICFSLYADNCHPSSTIRGSTQCDELHPPRHIDPPSISMLN</sequence>
<feature type="region of interest" description="Disordered" evidence="6">
    <location>
        <begin position="101"/>
        <end position="123"/>
    </location>
</feature>
<gene>
    <name evidence="7" type="ORF">VNO80_08266</name>
</gene>
<keyword evidence="5" id="KW-0472">Membrane</keyword>
<organism evidence="7 8">
    <name type="scientific">Phaseolus coccineus</name>
    <name type="common">Scarlet runner bean</name>
    <name type="synonym">Phaseolus multiflorus</name>
    <dbReference type="NCBI Taxonomy" id="3886"/>
    <lineage>
        <taxon>Eukaryota</taxon>
        <taxon>Viridiplantae</taxon>
        <taxon>Streptophyta</taxon>
        <taxon>Embryophyta</taxon>
        <taxon>Tracheophyta</taxon>
        <taxon>Spermatophyta</taxon>
        <taxon>Magnoliopsida</taxon>
        <taxon>eudicotyledons</taxon>
        <taxon>Gunneridae</taxon>
        <taxon>Pentapetalae</taxon>
        <taxon>rosids</taxon>
        <taxon>fabids</taxon>
        <taxon>Fabales</taxon>
        <taxon>Fabaceae</taxon>
        <taxon>Papilionoideae</taxon>
        <taxon>50 kb inversion clade</taxon>
        <taxon>NPAAA clade</taxon>
        <taxon>indigoferoid/millettioid clade</taxon>
        <taxon>Phaseoleae</taxon>
        <taxon>Phaseolus</taxon>
    </lineage>
</organism>
<dbReference type="AlphaFoldDB" id="A0AAN9RKD5"/>
<keyword evidence="3" id="KW-0812">Transmembrane</keyword>
<evidence type="ECO:0000256" key="6">
    <source>
        <dbReference type="SAM" id="MobiDB-lite"/>
    </source>
</evidence>
<proteinExistence type="inferred from homology"/>
<name>A0AAN9RKD5_PHACN</name>
<dbReference type="Proteomes" id="UP001374584">
    <property type="component" value="Unassembled WGS sequence"/>
</dbReference>
<evidence type="ECO:0000256" key="3">
    <source>
        <dbReference type="ARBA" id="ARBA00022692"/>
    </source>
</evidence>
<feature type="compositionally biased region" description="Basic and acidic residues" evidence="6">
    <location>
        <begin position="106"/>
        <end position="115"/>
    </location>
</feature>
<keyword evidence="4" id="KW-1133">Transmembrane helix</keyword>
<evidence type="ECO:0000256" key="4">
    <source>
        <dbReference type="ARBA" id="ARBA00022989"/>
    </source>
</evidence>
<protein>
    <submittedName>
        <fullName evidence="7">Uncharacterized protein</fullName>
    </submittedName>
</protein>
<comment type="similarity">
    <text evidence="2">Belongs to the TMEM45 family.</text>
</comment>
<comment type="caution">
    <text evidence="7">The sequence shown here is derived from an EMBL/GenBank/DDBJ whole genome shotgun (WGS) entry which is preliminary data.</text>
</comment>
<evidence type="ECO:0000256" key="1">
    <source>
        <dbReference type="ARBA" id="ARBA00004141"/>
    </source>
</evidence>
<dbReference type="EMBL" id="JAYMYR010000003">
    <property type="protein sequence ID" value="KAK7374824.1"/>
    <property type="molecule type" value="Genomic_DNA"/>
</dbReference>
<dbReference type="GO" id="GO:0016020">
    <property type="term" value="C:membrane"/>
    <property type="evidence" value="ECO:0007669"/>
    <property type="project" value="UniProtKB-SubCell"/>
</dbReference>
<comment type="subcellular location">
    <subcellularLocation>
        <location evidence="1">Membrane</location>
        <topology evidence="1">Multi-pass membrane protein</topology>
    </subcellularLocation>
</comment>
<dbReference type="InterPro" id="IPR006904">
    <property type="entry name" value="DUF716"/>
</dbReference>